<dbReference type="CDD" id="cd21693">
    <property type="entry name" value="GINS_B_Psf3"/>
    <property type="match status" value="1"/>
</dbReference>
<evidence type="ECO:0000256" key="1">
    <source>
        <dbReference type="ARBA" id="ARBA00004123"/>
    </source>
</evidence>
<evidence type="ECO:0000313" key="10">
    <source>
        <dbReference type="EMBL" id="GMM57357.1"/>
    </source>
</evidence>
<dbReference type="SUPFAM" id="SSF158573">
    <property type="entry name" value="GINS helical bundle-like"/>
    <property type="match status" value="1"/>
</dbReference>
<dbReference type="Pfam" id="PF05916">
    <property type="entry name" value="Sld5"/>
    <property type="match status" value="1"/>
</dbReference>
<dbReference type="Pfam" id="PF22466">
    <property type="entry name" value="PSF3_N"/>
    <property type="match status" value="1"/>
</dbReference>
<dbReference type="AlphaFoldDB" id="A0AAV5S238"/>
<sequence length="198" mass="20965">MAYFDLDDVLCDGSEVPCRFLHTVPGLGFLDGRPGGTVTAGTTLRLPLWLAQILAVVVAGGEGEEGEGEGEEGEDNTPFVEMQVPGALGPKVLAAVRADPVALDVHAVQPHFYALALRWCALYADQDLARQVAGLLLQRAQEINGFAVAGGAQGGNTDSSNGASITASSPFLATLDEWEKGVYRDAQRARRDASRWGR</sequence>
<dbReference type="GO" id="GO:1902975">
    <property type="term" value="P:mitotic DNA replication initiation"/>
    <property type="evidence" value="ECO:0007669"/>
    <property type="project" value="TreeGrafter"/>
</dbReference>
<comment type="function">
    <text evidence="7">The GINS complex plays an essential role in the initiation of DNA replication.</text>
</comment>
<dbReference type="InterPro" id="IPR036224">
    <property type="entry name" value="GINS_bundle-like_dom_sf"/>
</dbReference>
<dbReference type="InterPro" id="IPR021151">
    <property type="entry name" value="GINS_A"/>
</dbReference>
<evidence type="ECO:0000313" key="11">
    <source>
        <dbReference type="Proteomes" id="UP001377567"/>
    </source>
</evidence>
<dbReference type="EMBL" id="BTGD01000011">
    <property type="protein sequence ID" value="GMM57357.1"/>
    <property type="molecule type" value="Genomic_DNA"/>
</dbReference>
<gene>
    <name evidence="10" type="ORF">DAKH74_039730</name>
</gene>
<feature type="domain" description="GINS subunit" evidence="8">
    <location>
        <begin position="89"/>
        <end position="196"/>
    </location>
</feature>
<comment type="subunit">
    <text evidence="3">Component of the GINS complex which is a heterotetramer of SLD5, PSF1, PSF2 and PSF3.</text>
</comment>
<dbReference type="InterPro" id="IPR055221">
    <property type="entry name" value="PSF3_N"/>
</dbReference>
<evidence type="ECO:0000256" key="2">
    <source>
        <dbReference type="ARBA" id="ARBA00006343"/>
    </source>
</evidence>
<dbReference type="PANTHER" id="PTHR22768:SF0">
    <property type="entry name" value="DNA REPLICATION COMPLEX GINS PROTEIN PSF3"/>
    <property type="match status" value="1"/>
</dbReference>
<dbReference type="InterPro" id="IPR010492">
    <property type="entry name" value="GINS_Psf3"/>
</dbReference>
<dbReference type="CDD" id="cd11713">
    <property type="entry name" value="GINS_A_psf3"/>
    <property type="match status" value="1"/>
</dbReference>
<evidence type="ECO:0000256" key="7">
    <source>
        <dbReference type="RuleBase" id="RU367161"/>
    </source>
</evidence>
<reference evidence="10 11" key="1">
    <citation type="journal article" date="2023" name="Elife">
        <title>Identification of key yeast species and microbe-microbe interactions impacting larval growth of Drosophila in the wild.</title>
        <authorList>
            <person name="Mure A."/>
            <person name="Sugiura Y."/>
            <person name="Maeda R."/>
            <person name="Honda K."/>
            <person name="Sakurai N."/>
            <person name="Takahashi Y."/>
            <person name="Watada M."/>
            <person name="Katoh T."/>
            <person name="Gotoh A."/>
            <person name="Gotoh Y."/>
            <person name="Taniguchi I."/>
            <person name="Nakamura K."/>
            <person name="Hayashi T."/>
            <person name="Katayama T."/>
            <person name="Uemura T."/>
            <person name="Hattori Y."/>
        </authorList>
    </citation>
    <scope>NUCLEOTIDE SEQUENCE [LARGE SCALE GENOMIC DNA]</scope>
    <source>
        <strain evidence="10 11">KH-74</strain>
    </source>
</reference>
<proteinExistence type="inferred from homology"/>
<comment type="subcellular location">
    <subcellularLocation>
        <location evidence="1 7">Nucleus</location>
    </subcellularLocation>
</comment>
<keyword evidence="11" id="KW-1185">Reference proteome</keyword>
<feature type="domain" description="DNA replication complex GINS protein PSF3 N-terminal" evidence="9">
    <location>
        <begin position="4"/>
        <end position="56"/>
    </location>
</feature>
<evidence type="ECO:0000256" key="5">
    <source>
        <dbReference type="ARBA" id="ARBA00022705"/>
    </source>
</evidence>
<dbReference type="InterPro" id="IPR038437">
    <property type="entry name" value="GINS_Psf3_sf"/>
</dbReference>
<comment type="caution">
    <text evidence="10">The sequence shown here is derived from an EMBL/GenBank/DDBJ whole genome shotgun (WGS) entry which is preliminary data.</text>
</comment>
<evidence type="ECO:0000259" key="9">
    <source>
        <dbReference type="Pfam" id="PF22466"/>
    </source>
</evidence>
<evidence type="ECO:0000256" key="4">
    <source>
        <dbReference type="ARBA" id="ARBA00015140"/>
    </source>
</evidence>
<dbReference type="SUPFAM" id="SSF160059">
    <property type="entry name" value="PriA/YqbF domain"/>
    <property type="match status" value="1"/>
</dbReference>
<evidence type="ECO:0000259" key="8">
    <source>
        <dbReference type="Pfam" id="PF05916"/>
    </source>
</evidence>
<dbReference type="GO" id="GO:0000811">
    <property type="term" value="C:GINS complex"/>
    <property type="evidence" value="ECO:0007669"/>
    <property type="project" value="UniProtKB-UniRule"/>
</dbReference>
<accession>A0AAV5S238</accession>
<protein>
    <recommendedName>
        <fullName evidence="4 7">DNA replication complex GINS protein PSF3</fullName>
    </recommendedName>
</protein>
<name>A0AAV5S238_MAUHU</name>
<organism evidence="10 11">
    <name type="scientific">Maudiozyma humilis</name>
    <name type="common">Sour dough yeast</name>
    <name type="synonym">Kazachstania humilis</name>
    <dbReference type="NCBI Taxonomy" id="51915"/>
    <lineage>
        <taxon>Eukaryota</taxon>
        <taxon>Fungi</taxon>
        <taxon>Dikarya</taxon>
        <taxon>Ascomycota</taxon>
        <taxon>Saccharomycotina</taxon>
        <taxon>Saccharomycetes</taxon>
        <taxon>Saccharomycetales</taxon>
        <taxon>Saccharomycetaceae</taxon>
        <taxon>Maudiozyma</taxon>
    </lineage>
</organism>
<keyword evidence="5 7" id="KW-0235">DNA replication</keyword>
<keyword evidence="6 7" id="KW-0539">Nucleus</keyword>
<comment type="similarity">
    <text evidence="2 7">Belongs to the GINS3/PSF3 family.</text>
</comment>
<evidence type="ECO:0000256" key="3">
    <source>
        <dbReference type="ARBA" id="ARBA00011352"/>
    </source>
</evidence>
<dbReference type="Proteomes" id="UP001377567">
    <property type="component" value="Unassembled WGS sequence"/>
</dbReference>
<dbReference type="Gene3D" id="1.20.58.2050">
    <property type="match status" value="1"/>
</dbReference>
<dbReference type="PANTHER" id="PTHR22768">
    <property type="entry name" value="DNA REPLICATION COMPLEX GINS PROTEIN PSF3"/>
    <property type="match status" value="1"/>
</dbReference>
<evidence type="ECO:0000256" key="6">
    <source>
        <dbReference type="ARBA" id="ARBA00023242"/>
    </source>
</evidence>